<accession>A0ABS8Y5K2</accession>
<evidence type="ECO:0000256" key="1">
    <source>
        <dbReference type="SAM" id="MobiDB-lite"/>
    </source>
</evidence>
<evidence type="ECO:0000313" key="2">
    <source>
        <dbReference type="EMBL" id="MCE5166667.1"/>
    </source>
</evidence>
<dbReference type="EMBL" id="JACEIK010028851">
    <property type="protein sequence ID" value="MCE5166667.1"/>
    <property type="molecule type" value="Genomic_DNA"/>
</dbReference>
<feature type="region of interest" description="Disordered" evidence="1">
    <location>
        <begin position="78"/>
        <end position="123"/>
    </location>
</feature>
<name>A0ABS8Y5K2_DATST</name>
<sequence>MLPLGRRSGCAFMTNLIVDFIQWKYPRRPLVHLSGVGFDEVANIGLTDLVTVEIIPHISLTTSMLRQTIPSSMNHLMQGVKEEPQVPRIEEGIMEAKPIEEDPEEDSKYDPDIYDPSDGDKPR</sequence>
<organism evidence="2 3">
    <name type="scientific">Datura stramonium</name>
    <name type="common">Jimsonweed</name>
    <name type="synonym">Common thornapple</name>
    <dbReference type="NCBI Taxonomy" id="4076"/>
    <lineage>
        <taxon>Eukaryota</taxon>
        <taxon>Viridiplantae</taxon>
        <taxon>Streptophyta</taxon>
        <taxon>Embryophyta</taxon>
        <taxon>Tracheophyta</taxon>
        <taxon>Spermatophyta</taxon>
        <taxon>Magnoliopsida</taxon>
        <taxon>eudicotyledons</taxon>
        <taxon>Gunneridae</taxon>
        <taxon>Pentapetalae</taxon>
        <taxon>asterids</taxon>
        <taxon>lamiids</taxon>
        <taxon>Solanales</taxon>
        <taxon>Solanaceae</taxon>
        <taxon>Solanoideae</taxon>
        <taxon>Datureae</taxon>
        <taxon>Datura</taxon>
    </lineage>
</organism>
<protein>
    <submittedName>
        <fullName evidence="2">Uncharacterized protein</fullName>
    </submittedName>
</protein>
<reference evidence="2 3" key="1">
    <citation type="journal article" date="2021" name="BMC Genomics">
        <title>Datura genome reveals duplications of psychoactive alkaloid biosynthetic genes and high mutation rate following tissue culture.</title>
        <authorList>
            <person name="Rajewski A."/>
            <person name="Carter-House D."/>
            <person name="Stajich J."/>
            <person name="Litt A."/>
        </authorList>
    </citation>
    <scope>NUCLEOTIDE SEQUENCE [LARGE SCALE GENOMIC DNA]</scope>
    <source>
        <strain evidence="2">AR-01</strain>
    </source>
</reference>
<comment type="caution">
    <text evidence="2">The sequence shown here is derived from an EMBL/GenBank/DDBJ whole genome shotgun (WGS) entry which is preliminary data.</text>
</comment>
<keyword evidence="3" id="KW-1185">Reference proteome</keyword>
<gene>
    <name evidence="2" type="ORF">HAX54_023722</name>
</gene>
<dbReference type="Proteomes" id="UP000823775">
    <property type="component" value="Unassembled WGS sequence"/>
</dbReference>
<feature type="compositionally biased region" description="Basic and acidic residues" evidence="1">
    <location>
        <begin position="80"/>
        <end position="91"/>
    </location>
</feature>
<proteinExistence type="predicted"/>
<evidence type="ECO:0000313" key="3">
    <source>
        <dbReference type="Proteomes" id="UP000823775"/>
    </source>
</evidence>